<dbReference type="PANTHER" id="PTHR43537:SF24">
    <property type="entry name" value="GLUCONATE OPERON TRANSCRIPTIONAL REPRESSOR"/>
    <property type="match status" value="1"/>
</dbReference>
<dbReference type="PROSITE" id="PS50949">
    <property type="entry name" value="HTH_GNTR"/>
    <property type="match status" value="1"/>
</dbReference>
<sequence length="210" mass="24124">MSDSAETMSQQAYTIIKDRVLNGTYILDQKISIKELTEGLGIGRSPVGEALKRLQHEGLLTISPKSGNRIWNPTLAELEQLMAFRKMMEIGALRMTQDVFKLSGDLLKLCHEMDEAIEVEDWVRYEAFDYQYHMTLIQSSGNQYLIDSYRLVADKIRLARNNMTRTFGQSNAGHYDIANALRRNTFLAEQELDKHLTVSRERFARSQTVD</sequence>
<feature type="domain" description="HTH gntR-type" evidence="4">
    <location>
        <begin position="6"/>
        <end position="73"/>
    </location>
</feature>
<dbReference type="Proteomes" id="UP000199677">
    <property type="component" value="Unassembled WGS sequence"/>
</dbReference>
<dbReference type="SUPFAM" id="SSF46785">
    <property type="entry name" value="Winged helix' DNA-binding domain"/>
    <property type="match status" value="1"/>
</dbReference>
<accession>A0A1G9XR60</accession>
<evidence type="ECO:0000313" key="6">
    <source>
        <dbReference type="Proteomes" id="UP000199677"/>
    </source>
</evidence>
<dbReference type="SUPFAM" id="SSF48008">
    <property type="entry name" value="GntR ligand-binding domain-like"/>
    <property type="match status" value="1"/>
</dbReference>
<keyword evidence="1" id="KW-0805">Transcription regulation</keyword>
<dbReference type="OrthoDB" id="9799812at2"/>
<dbReference type="GO" id="GO:0003677">
    <property type="term" value="F:DNA binding"/>
    <property type="evidence" value="ECO:0007669"/>
    <property type="project" value="UniProtKB-KW"/>
</dbReference>
<dbReference type="InterPro" id="IPR008920">
    <property type="entry name" value="TF_FadR/GntR_C"/>
</dbReference>
<dbReference type="Pfam" id="PF00392">
    <property type="entry name" value="GntR"/>
    <property type="match status" value="1"/>
</dbReference>
<dbReference type="Gene3D" id="1.20.120.530">
    <property type="entry name" value="GntR ligand-binding domain-like"/>
    <property type="match status" value="1"/>
</dbReference>
<dbReference type="EMBL" id="FNII01000001">
    <property type="protein sequence ID" value="SDM98743.1"/>
    <property type="molecule type" value="Genomic_DNA"/>
</dbReference>
<proteinExistence type="predicted"/>
<organism evidence="5 6">
    <name type="scientific">Vreelandella arcis</name>
    <dbReference type="NCBI Taxonomy" id="416873"/>
    <lineage>
        <taxon>Bacteria</taxon>
        <taxon>Pseudomonadati</taxon>
        <taxon>Pseudomonadota</taxon>
        <taxon>Gammaproteobacteria</taxon>
        <taxon>Oceanospirillales</taxon>
        <taxon>Halomonadaceae</taxon>
        <taxon>Vreelandella</taxon>
    </lineage>
</organism>
<dbReference type="SMART" id="SM00345">
    <property type="entry name" value="HTH_GNTR"/>
    <property type="match status" value="1"/>
</dbReference>
<keyword evidence="6" id="KW-1185">Reference proteome</keyword>
<dbReference type="InterPro" id="IPR036390">
    <property type="entry name" value="WH_DNA-bd_sf"/>
</dbReference>
<dbReference type="RefSeq" id="WP_089701881.1">
    <property type="nucleotide sequence ID" value="NZ_FNII01000001.1"/>
</dbReference>
<evidence type="ECO:0000256" key="2">
    <source>
        <dbReference type="ARBA" id="ARBA00023125"/>
    </source>
</evidence>
<dbReference type="InterPro" id="IPR036388">
    <property type="entry name" value="WH-like_DNA-bd_sf"/>
</dbReference>
<dbReference type="InterPro" id="IPR000524">
    <property type="entry name" value="Tscrpt_reg_HTH_GntR"/>
</dbReference>
<dbReference type="SMART" id="SM00895">
    <property type="entry name" value="FCD"/>
    <property type="match status" value="1"/>
</dbReference>
<dbReference type="InterPro" id="IPR011711">
    <property type="entry name" value="GntR_C"/>
</dbReference>
<evidence type="ECO:0000313" key="5">
    <source>
        <dbReference type="EMBL" id="SDM98743.1"/>
    </source>
</evidence>
<gene>
    <name evidence="5" type="ORF">SAMN04487951_101369</name>
</gene>
<dbReference type="AlphaFoldDB" id="A0A1G9XR60"/>
<keyword evidence="2 5" id="KW-0238">DNA-binding</keyword>
<protein>
    <submittedName>
        <fullName evidence="5">DNA-binding transcriptional regulator, GntR family</fullName>
    </submittedName>
</protein>
<dbReference type="Pfam" id="PF07729">
    <property type="entry name" value="FCD"/>
    <property type="match status" value="1"/>
</dbReference>
<evidence type="ECO:0000256" key="1">
    <source>
        <dbReference type="ARBA" id="ARBA00023015"/>
    </source>
</evidence>
<evidence type="ECO:0000256" key="3">
    <source>
        <dbReference type="ARBA" id="ARBA00023163"/>
    </source>
</evidence>
<keyword evidence="3" id="KW-0804">Transcription</keyword>
<evidence type="ECO:0000259" key="4">
    <source>
        <dbReference type="PROSITE" id="PS50949"/>
    </source>
</evidence>
<dbReference type="STRING" id="416873.SAMN04487951_101369"/>
<dbReference type="GO" id="GO:0003700">
    <property type="term" value="F:DNA-binding transcription factor activity"/>
    <property type="evidence" value="ECO:0007669"/>
    <property type="project" value="InterPro"/>
</dbReference>
<name>A0A1G9XR60_9GAMM</name>
<dbReference type="Gene3D" id="1.10.10.10">
    <property type="entry name" value="Winged helix-like DNA-binding domain superfamily/Winged helix DNA-binding domain"/>
    <property type="match status" value="1"/>
</dbReference>
<reference evidence="6" key="1">
    <citation type="submission" date="2016-10" db="EMBL/GenBank/DDBJ databases">
        <authorList>
            <person name="Varghese N."/>
            <person name="Submissions S."/>
        </authorList>
    </citation>
    <scope>NUCLEOTIDE SEQUENCE [LARGE SCALE GENOMIC DNA]</scope>
    <source>
        <strain evidence="6">CGMCC 1.6494</strain>
    </source>
</reference>
<dbReference type="PANTHER" id="PTHR43537">
    <property type="entry name" value="TRANSCRIPTIONAL REGULATOR, GNTR FAMILY"/>
    <property type="match status" value="1"/>
</dbReference>